<dbReference type="Gene3D" id="3.30.240.20">
    <property type="entry name" value="bsu07140 like domains"/>
    <property type="match status" value="1"/>
</dbReference>
<dbReference type="Pfam" id="PF04239">
    <property type="entry name" value="DUF421"/>
    <property type="match status" value="1"/>
</dbReference>
<evidence type="ECO:0000259" key="1">
    <source>
        <dbReference type="Pfam" id="PF04239"/>
    </source>
</evidence>
<dbReference type="InterPro" id="IPR007353">
    <property type="entry name" value="DUF421"/>
</dbReference>
<accession>A0ABU0I3T2</accession>
<proteinExistence type="predicted"/>
<dbReference type="InterPro" id="IPR023090">
    <property type="entry name" value="UPF0702_alpha/beta_dom_sf"/>
</dbReference>
<evidence type="ECO:0000313" key="2">
    <source>
        <dbReference type="EMBL" id="MDQ0448319.1"/>
    </source>
</evidence>
<organism evidence="2 3">
    <name type="scientific">Methylobacterium aerolatum</name>
    <dbReference type="NCBI Taxonomy" id="418708"/>
    <lineage>
        <taxon>Bacteria</taxon>
        <taxon>Pseudomonadati</taxon>
        <taxon>Pseudomonadota</taxon>
        <taxon>Alphaproteobacteria</taxon>
        <taxon>Hyphomicrobiales</taxon>
        <taxon>Methylobacteriaceae</taxon>
        <taxon>Methylobacterium</taxon>
    </lineage>
</organism>
<dbReference type="EMBL" id="JAUSVP010000008">
    <property type="protein sequence ID" value="MDQ0448319.1"/>
    <property type="molecule type" value="Genomic_DNA"/>
</dbReference>
<feature type="domain" description="YetF C-terminal" evidence="1">
    <location>
        <begin position="1"/>
        <end position="42"/>
    </location>
</feature>
<sequence>MRRLRMQLAVVRTAARQRGLDDLEKVAVAIVERDGKMSVIETD</sequence>
<name>A0ABU0I3T2_9HYPH</name>
<evidence type="ECO:0000313" key="3">
    <source>
        <dbReference type="Proteomes" id="UP001231124"/>
    </source>
</evidence>
<keyword evidence="3" id="KW-1185">Reference proteome</keyword>
<protein>
    <submittedName>
        <fullName evidence="2">Uncharacterized membrane protein YcaP (DUF421 family)</fullName>
    </submittedName>
</protein>
<dbReference type="Proteomes" id="UP001231124">
    <property type="component" value="Unassembled WGS sequence"/>
</dbReference>
<reference evidence="2 3" key="1">
    <citation type="submission" date="2023-07" db="EMBL/GenBank/DDBJ databases">
        <title>Genomic Encyclopedia of Type Strains, Phase IV (KMG-IV): sequencing the most valuable type-strain genomes for metagenomic binning, comparative biology and taxonomic classification.</title>
        <authorList>
            <person name="Goeker M."/>
        </authorList>
    </citation>
    <scope>NUCLEOTIDE SEQUENCE [LARGE SCALE GENOMIC DNA]</scope>
    <source>
        <strain evidence="2 3">DSM 19013</strain>
    </source>
</reference>
<gene>
    <name evidence="2" type="ORF">QO012_002828</name>
</gene>
<comment type="caution">
    <text evidence="2">The sequence shown here is derived from an EMBL/GenBank/DDBJ whole genome shotgun (WGS) entry which is preliminary data.</text>
</comment>